<dbReference type="PANTHER" id="PTHR12318">
    <property type="entry name" value="TESTOSTERONE-REGULATED PROTEIN RP2"/>
    <property type="match status" value="1"/>
</dbReference>
<evidence type="ECO:0000256" key="5">
    <source>
        <dbReference type="ARBA" id="ARBA00022842"/>
    </source>
</evidence>
<dbReference type="InterPro" id="IPR000086">
    <property type="entry name" value="NUDIX_hydrolase_dom"/>
</dbReference>
<gene>
    <name evidence="8" type="ORF">CYLTODRAFT_419026</name>
</gene>
<dbReference type="InterPro" id="IPR015797">
    <property type="entry name" value="NUDIX_hydrolase-like_dom_sf"/>
</dbReference>
<evidence type="ECO:0000259" key="7">
    <source>
        <dbReference type="PROSITE" id="PS51462"/>
    </source>
</evidence>
<keyword evidence="3" id="KW-0479">Metal-binding</keyword>
<dbReference type="SUPFAM" id="SSF55811">
    <property type="entry name" value="Nudix"/>
    <property type="match status" value="1"/>
</dbReference>
<dbReference type="STRING" id="1314674.A0A0D7BLV5"/>
<organism evidence="8 9">
    <name type="scientific">Cylindrobasidium torrendii FP15055 ss-10</name>
    <dbReference type="NCBI Taxonomy" id="1314674"/>
    <lineage>
        <taxon>Eukaryota</taxon>
        <taxon>Fungi</taxon>
        <taxon>Dikarya</taxon>
        <taxon>Basidiomycota</taxon>
        <taxon>Agaricomycotina</taxon>
        <taxon>Agaricomycetes</taxon>
        <taxon>Agaricomycetidae</taxon>
        <taxon>Agaricales</taxon>
        <taxon>Marasmiineae</taxon>
        <taxon>Physalacriaceae</taxon>
        <taxon>Cylindrobasidium</taxon>
    </lineage>
</organism>
<protein>
    <recommendedName>
        <fullName evidence="7">Nudix hydrolase domain-containing protein</fullName>
    </recommendedName>
</protein>
<evidence type="ECO:0000256" key="1">
    <source>
        <dbReference type="ARBA" id="ARBA00001936"/>
    </source>
</evidence>
<evidence type="ECO:0000256" key="4">
    <source>
        <dbReference type="ARBA" id="ARBA00022801"/>
    </source>
</evidence>
<evidence type="ECO:0000256" key="6">
    <source>
        <dbReference type="ARBA" id="ARBA00023211"/>
    </source>
</evidence>
<feature type="domain" description="Nudix hydrolase" evidence="7">
    <location>
        <begin position="1"/>
        <end position="138"/>
    </location>
</feature>
<dbReference type="PROSITE" id="PS51462">
    <property type="entry name" value="NUDIX"/>
    <property type="match status" value="1"/>
</dbReference>
<evidence type="ECO:0000256" key="3">
    <source>
        <dbReference type="ARBA" id="ARBA00022723"/>
    </source>
</evidence>
<dbReference type="GO" id="GO:0005739">
    <property type="term" value="C:mitochondrion"/>
    <property type="evidence" value="ECO:0007669"/>
    <property type="project" value="TreeGrafter"/>
</dbReference>
<reference evidence="8 9" key="1">
    <citation type="journal article" date="2015" name="Fungal Genet. Biol.">
        <title>Evolution of novel wood decay mechanisms in Agaricales revealed by the genome sequences of Fistulina hepatica and Cylindrobasidium torrendii.</title>
        <authorList>
            <person name="Floudas D."/>
            <person name="Held B.W."/>
            <person name="Riley R."/>
            <person name="Nagy L.G."/>
            <person name="Koehler G."/>
            <person name="Ransdell A.S."/>
            <person name="Younus H."/>
            <person name="Chow J."/>
            <person name="Chiniquy J."/>
            <person name="Lipzen A."/>
            <person name="Tritt A."/>
            <person name="Sun H."/>
            <person name="Haridas S."/>
            <person name="LaButti K."/>
            <person name="Ohm R.A."/>
            <person name="Kues U."/>
            <person name="Blanchette R.A."/>
            <person name="Grigoriev I.V."/>
            <person name="Minto R.E."/>
            <person name="Hibbett D.S."/>
        </authorList>
    </citation>
    <scope>NUCLEOTIDE SEQUENCE [LARGE SCALE GENOMIC DNA]</scope>
    <source>
        <strain evidence="8 9">FP15055 ss-10</strain>
    </source>
</reference>
<sequence length="288" mass="31772">MLTPSASLVVLNANNEVLLVQRHSKASAFADVHVFPGGIYDGEQDNDSLRMTALRETFEETGLLLAAPPGALDTNTLLNARELIHSRKITFPEMLATHHLEPDVEALLPFTDWITPVEYKRRFQTRFFVTFLAPDSNVVATSDGGIETVSAQFLPAATWLSLFNARKIVLMSPQVYILQTLAELQRTSPAGRQSLRANVVRLSRGAFSRMVITPTRLSGLAGKPGQTAVMVYEGDEERGGSPGRRHREHTVFGKSGVTVQVRIERNFDIFTGVELASAKMPQLQMAKL</sequence>
<comment type="cofactor">
    <cofactor evidence="1">
        <name>Mn(2+)</name>
        <dbReference type="ChEBI" id="CHEBI:29035"/>
    </cofactor>
</comment>
<dbReference type="OrthoDB" id="1695362at2759"/>
<dbReference type="Pfam" id="PF00293">
    <property type="entry name" value="NUDIX"/>
    <property type="match status" value="1"/>
</dbReference>
<keyword evidence="6" id="KW-0464">Manganese</keyword>
<keyword evidence="9" id="KW-1185">Reference proteome</keyword>
<dbReference type="InterPro" id="IPR039121">
    <property type="entry name" value="NUDT19"/>
</dbReference>
<evidence type="ECO:0000313" key="9">
    <source>
        <dbReference type="Proteomes" id="UP000054007"/>
    </source>
</evidence>
<dbReference type="GO" id="GO:0046872">
    <property type="term" value="F:metal ion binding"/>
    <property type="evidence" value="ECO:0007669"/>
    <property type="project" value="UniProtKB-KW"/>
</dbReference>
<dbReference type="EMBL" id="KN880457">
    <property type="protein sequence ID" value="KIY71170.1"/>
    <property type="molecule type" value="Genomic_DNA"/>
</dbReference>
<dbReference type="Gene3D" id="3.90.79.10">
    <property type="entry name" value="Nucleoside Triphosphate Pyrophosphohydrolase"/>
    <property type="match status" value="1"/>
</dbReference>
<dbReference type="CDD" id="cd18870">
    <property type="entry name" value="NUDIX_AcylCoAdiphos_Nudt19"/>
    <property type="match status" value="1"/>
</dbReference>
<dbReference type="Proteomes" id="UP000054007">
    <property type="component" value="Unassembled WGS sequence"/>
</dbReference>
<keyword evidence="4" id="KW-0378">Hydrolase</keyword>
<evidence type="ECO:0000313" key="8">
    <source>
        <dbReference type="EMBL" id="KIY71170.1"/>
    </source>
</evidence>
<dbReference type="PANTHER" id="PTHR12318:SF0">
    <property type="entry name" value="ACYL-COENZYME A DIPHOSPHATASE NUDT19"/>
    <property type="match status" value="1"/>
</dbReference>
<proteinExistence type="predicted"/>
<accession>A0A0D7BLV5</accession>
<evidence type="ECO:0000256" key="2">
    <source>
        <dbReference type="ARBA" id="ARBA00001946"/>
    </source>
</evidence>
<comment type="cofactor">
    <cofactor evidence="2">
        <name>Mg(2+)</name>
        <dbReference type="ChEBI" id="CHEBI:18420"/>
    </cofactor>
</comment>
<dbReference type="GO" id="GO:0016818">
    <property type="term" value="F:hydrolase activity, acting on acid anhydrides, in phosphorus-containing anhydrides"/>
    <property type="evidence" value="ECO:0007669"/>
    <property type="project" value="InterPro"/>
</dbReference>
<name>A0A0D7BLV5_9AGAR</name>
<dbReference type="AlphaFoldDB" id="A0A0D7BLV5"/>
<keyword evidence="5" id="KW-0460">Magnesium</keyword>